<dbReference type="Gene3D" id="3.30.230.10">
    <property type="match status" value="1"/>
</dbReference>
<dbReference type="PANTHER" id="PTHR43261:SF6">
    <property type="entry name" value="ELONGATION FACTOR G-LIKE PROTEIN"/>
    <property type="match status" value="1"/>
</dbReference>
<dbReference type="SUPFAM" id="SSF50447">
    <property type="entry name" value="Translation proteins"/>
    <property type="match status" value="1"/>
</dbReference>
<gene>
    <name evidence="7" type="ORF">IAC47_02695</name>
</gene>
<dbReference type="SMART" id="SM00889">
    <property type="entry name" value="EFG_IV"/>
    <property type="match status" value="1"/>
</dbReference>
<keyword evidence="7" id="KW-0648">Protein biosynthesis</keyword>
<dbReference type="GO" id="GO:0032790">
    <property type="term" value="P:ribosome disassembly"/>
    <property type="evidence" value="ECO:0007669"/>
    <property type="project" value="TreeGrafter"/>
</dbReference>
<dbReference type="InterPro" id="IPR035647">
    <property type="entry name" value="EFG_III/V"/>
</dbReference>
<proteinExistence type="predicted"/>
<evidence type="ECO:0000313" key="8">
    <source>
        <dbReference type="Proteomes" id="UP000824267"/>
    </source>
</evidence>
<dbReference type="CDD" id="cd04170">
    <property type="entry name" value="EF-G_bact"/>
    <property type="match status" value="1"/>
</dbReference>
<dbReference type="Pfam" id="PF14492">
    <property type="entry name" value="EFG_III"/>
    <property type="match status" value="1"/>
</dbReference>
<dbReference type="InterPro" id="IPR014721">
    <property type="entry name" value="Ribsml_uS5_D2-typ_fold_subgr"/>
</dbReference>
<dbReference type="Gene3D" id="3.30.70.870">
    <property type="entry name" value="Elongation Factor G (Translational Gtpase), domain 3"/>
    <property type="match status" value="1"/>
</dbReference>
<evidence type="ECO:0000256" key="3">
    <source>
        <dbReference type="ARBA" id="ARBA00022741"/>
    </source>
</evidence>
<dbReference type="Pfam" id="PF00009">
    <property type="entry name" value="GTP_EFTU"/>
    <property type="match status" value="1"/>
</dbReference>
<dbReference type="InterPro" id="IPR047872">
    <property type="entry name" value="EFG_IV"/>
</dbReference>
<dbReference type="FunFam" id="3.30.70.240:FF:000001">
    <property type="entry name" value="Elongation factor G"/>
    <property type="match status" value="1"/>
</dbReference>
<accession>A0A9D1UGP0</accession>
<dbReference type="GO" id="GO:0003746">
    <property type="term" value="F:translation elongation factor activity"/>
    <property type="evidence" value="ECO:0007669"/>
    <property type="project" value="UniProtKB-KW"/>
</dbReference>
<dbReference type="InterPro" id="IPR027417">
    <property type="entry name" value="P-loop_NTPase"/>
</dbReference>
<dbReference type="InterPro" id="IPR009000">
    <property type="entry name" value="Transl_B-barrel_sf"/>
</dbReference>
<dbReference type="Pfam" id="PF03764">
    <property type="entry name" value="EFG_IV"/>
    <property type="match status" value="2"/>
</dbReference>
<dbReference type="GO" id="GO:0005525">
    <property type="term" value="F:GTP binding"/>
    <property type="evidence" value="ECO:0007669"/>
    <property type="project" value="UniProtKB-KW"/>
</dbReference>
<organism evidence="7 8">
    <name type="scientific">Candidatus Onthomorpha intestinigallinarum</name>
    <dbReference type="NCBI Taxonomy" id="2840880"/>
    <lineage>
        <taxon>Bacteria</taxon>
        <taxon>Pseudomonadati</taxon>
        <taxon>Bacteroidota</taxon>
        <taxon>Bacteroidia</taxon>
        <taxon>Bacteroidales</taxon>
        <taxon>Candidatus Onthomorpha</taxon>
    </lineage>
</organism>
<reference evidence="7" key="2">
    <citation type="submission" date="2021-04" db="EMBL/GenBank/DDBJ databases">
        <authorList>
            <person name="Gilroy R."/>
        </authorList>
    </citation>
    <scope>NUCLEOTIDE SEQUENCE</scope>
    <source>
        <strain evidence="7">Gambia16-930</strain>
    </source>
</reference>
<dbReference type="SMART" id="SM00838">
    <property type="entry name" value="EFG_C"/>
    <property type="match status" value="1"/>
</dbReference>
<dbReference type="InterPro" id="IPR005517">
    <property type="entry name" value="Transl_elong_EFG/EF2_IV"/>
</dbReference>
<dbReference type="Gene3D" id="3.30.70.240">
    <property type="match status" value="1"/>
</dbReference>
<dbReference type="PANTHER" id="PTHR43261">
    <property type="entry name" value="TRANSLATION ELONGATION FACTOR G-RELATED"/>
    <property type="match status" value="1"/>
</dbReference>
<dbReference type="InterPro" id="IPR053905">
    <property type="entry name" value="EF-G-like_DII"/>
</dbReference>
<dbReference type="PRINTS" id="PR00315">
    <property type="entry name" value="ELONGATNFCT"/>
</dbReference>
<dbReference type="CDD" id="cd01434">
    <property type="entry name" value="EFG_mtEFG1_IV"/>
    <property type="match status" value="1"/>
</dbReference>
<dbReference type="NCBIfam" id="NF009381">
    <property type="entry name" value="PRK12740.1-5"/>
    <property type="match status" value="1"/>
</dbReference>
<dbReference type="SUPFAM" id="SSF52540">
    <property type="entry name" value="P-loop containing nucleoside triphosphate hydrolases"/>
    <property type="match status" value="1"/>
</dbReference>
<evidence type="ECO:0000256" key="1">
    <source>
        <dbReference type="ARBA" id="ARBA00013902"/>
    </source>
</evidence>
<keyword evidence="7" id="KW-0251">Elongation factor</keyword>
<evidence type="ECO:0000256" key="5">
    <source>
        <dbReference type="ARBA" id="ARBA00024731"/>
    </source>
</evidence>
<dbReference type="InterPro" id="IPR020568">
    <property type="entry name" value="Ribosomal_Su5_D2-typ_SF"/>
</dbReference>
<dbReference type="SUPFAM" id="SSF54211">
    <property type="entry name" value="Ribosomal protein S5 domain 2-like"/>
    <property type="match status" value="1"/>
</dbReference>
<feature type="domain" description="Tr-type G" evidence="6">
    <location>
        <begin position="7"/>
        <end position="280"/>
    </location>
</feature>
<dbReference type="EMBL" id="DXGG01000090">
    <property type="protein sequence ID" value="HIW87164.1"/>
    <property type="molecule type" value="Genomic_DNA"/>
</dbReference>
<comment type="caution">
    <text evidence="7">The sequence shown here is derived from an EMBL/GenBank/DDBJ whole genome shotgun (WGS) entry which is preliminary data.</text>
</comment>
<dbReference type="NCBIfam" id="TIGR00231">
    <property type="entry name" value="small_GTP"/>
    <property type="match status" value="1"/>
</dbReference>
<dbReference type="PROSITE" id="PS51722">
    <property type="entry name" value="G_TR_2"/>
    <property type="match status" value="1"/>
</dbReference>
<sequence>MKVYHTSEIKNVALLGGAKSGKTTLAEAMSFEGGVINRLGTVDDKNTLSDYREIEMERKSSVVSSILYAEYNNKKINIIDVPGYSDYQGEVVAALHAVEAAIVVINSQIGVEVGTEIAFRHTSKLAIPLIFAMNQLDQEKANFDEQIKELKEFFGEKITVVQYPVNAGTGFDSFVDLITQKMYKYPKGGGKPEITDIPSSEKDRAEQLRLLLVENAASGSDELMEKYFDQGDLAIDEVRKGLRLGIASRNVFPVLCTSAKENMGVGRLLEFITFNVPSPTEALHTKTLVSGEKVNYDESAPTALFVFKTANEPHVGDITFMKVMSGELTEGMDVINSANDSKERIAQIFVNSGKNRVKIEKASAGDIVSTIKLKDVSINATLTSLKNAGDKFNAIQFPEPIYTTAVRAVESSDEEKLGVVLNEYVSHDSSMRVEVARELKQTLVKGMGEFHINTLKWYLDNVYKIPVEFIAPKIPYRETITKSSEASYRHKKQSGGAGQFGEVFMMIEPYYDGMPNQKKYPIRNTETIELAWGGKLVFNNCIVGGAIDARFMPAILKGIMEKMEEGPLTGSYARDIVVNVFDGKMHPVDSNEMAFKLAGRNAFKEAFKTAGPKILEPIYDMEVTVPSDLMGGVMTDLQSRRAIVMGMDSEGFNSVIKARVPLAEMYRYSTALSSLTSGRGTFVMRFAEYEAVPADVQTKLLKTYEEQNKDEE</sequence>
<dbReference type="Gene3D" id="2.40.30.10">
    <property type="entry name" value="Translation factors"/>
    <property type="match status" value="1"/>
</dbReference>
<evidence type="ECO:0000313" key="7">
    <source>
        <dbReference type="EMBL" id="HIW87164.1"/>
    </source>
</evidence>
<keyword evidence="4" id="KW-0342">GTP-binding</keyword>
<dbReference type="InterPro" id="IPR000795">
    <property type="entry name" value="T_Tr_GTP-bd_dom"/>
</dbReference>
<dbReference type="Pfam" id="PF00679">
    <property type="entry name" value="EFG_C"/>
    <property type="match status" value="1"/>
</dbReference>
<evidence type="ECO:0000259" key="6">
    <source>
        <dbReference type="PROSITE" id="PS51722"/>
    </source>
</evidence>
<keyword evidence="3" id="KW-0547">Nucleotide-binding</keyword>
<dbReference type="Proteomes" id="UP000824267">
    <property type="component" value="Unassembled WGS sequence"/>
</dbReference>
<dbReference type="InterPro" id="IPR000640">
    <property type="entry name" value="EFG_V-like"/>
</dbReference>
<comment type="function">
    <text evidence="5">Catalyzes the GTP-dependent ribosomal translocation step during translation elongation. During this step, the ribosome changes from the pre-translocational (PRE) to the post-translocational (POST) state as the newly formed A-site-bound peptidyl-tRNA and P-site-bound deacylated tRNA move to the P and E sites, respectively. Catalyzes the coordinated movement of the two tRNA molecules, the mRNA and conformational changes in the ribosome.</text>
</comment>
<dbReference type="SUPFAM" id="SSF54980">
    <property type="entry name" value="EF-G C-terminal domain-like"/>
    <property type="match status" value="2"/>
</dbReference>
<dbReference type="Gene3D" id="3.40.50.300">
    <property type="entry name" value="P-loop containing nucleotide triphosphate hydrolases"/>
    <property type="match status" value="1"/>
</dbReference>
<dbReference type="InterPro" id="IPR035649">
    <property type="entry name" value="EFG_V"/>
</dbReference>
<protein>
    <recommendedName>
        <fullName evidence="2">Elongation factor G</fullName>
    </recommendedName>
    <alternativeName>
        <fullName evidence="1">Tetracycline resistance protein TetQ</fullName>
    </alternativeName>
</protein>
<dbReference type="InterPro" id="IPR041095">
    <property type="entry name" value="EFG_II"/>
</dbReference>
<dbReference type="GO" id="GO:0003924">
    <property type="term" value="F:GTPase activity"/>
    <property type="evidence" value="ECO:0007669"/>
    <property type="project" value="InterPro"/>
</dbReference>
<dbReference type="CDD" id="cd03713">
    <property type="entry name" value="EFG_mtEFG_C"/>
    <property type="match status" value="1"/>
</dbReference>
<name>A0A9D1UGP0_9BACT</name>
<evidence type="ECO:0000256" key="4">
    <source>
        <dbReference type="ARBA" id="ARBA00023134"/>
    </source>
</evidence>
<dbReference type="Pfam" id="PF22042">
    <property type="entry name" value="EF-G_D2"/>
    <property type="match status" value="1"/>
</dbReference>
<reference evidence="7" key="1">
    <citation type="journal article" date="2021" name="PeerJ">
        <title>Extensive microbial diversity within the chicken gut microbiome revealed by metagenomics and culture.</title>
        <authorList>
            <person name="Gilroy R."/>
            <person name="Ravi A."/>
            <person name="Getino M."/>
            <person name="Pursley I."/>
            <person name="Horton D.L."/>
            <person name="Alikhan N.F."/>
            <person name="Baker D."/>
            <person name="Gharbi K."/>
            <person name="Hall N."/>
            <person name="Watson M."/>
            <person name="Adriaenssens E.M."/>
            <person name="Foster-Nyarko E."/>
            <person name="Jarju S."/>
            <person name="Secka A."/>
            <person name="Antonio M."/>
            <person name="Oren A."/>
            <person name="Chaudhuri R.R."/>
            <person name="La Ragione R."/>
            <person name="Hildebrand F."/>
            <person name="Pallen M.J."/>
        </authorList>
    </citation>
    <scope>NUCLEOTIDE SEQUENCE</scope>
    <source>
        <strain evidence="7">Gambia16-930</strain>
    </source>
</reference>
<dbReference type="AlphaFoldDB" id="A0A9D1UGP0"/>
<evidence type="ECO:0000256" key="2">
    <source>
        <dbReference type="ARBA" id="ARBA00017872"/>
    </source>
</evidence>
<dbReference type="InterPro" id="IPR005225">
    <property type="entry name" value="Small_GTP-bd"/>
</dbReference>